<feature type="signal peptide" evidence="1">
    <location>
        <begin position="1"/>
        <end position="15"/>
    </location>
</feature>
<dbReference type="EMBL" id="MG429737">
    <property type="protein sequence ID" value="AVN88293.1"/>
    <property type="molecule type" value="mRNA"/>
</dbReference>
<protein>
    <submittedName>
        <fullName evidence="2">Transforming growth factor beta mimic 2</fullName>
    </submittedName>
</protein>
<proteinExistence type="evidence at transcript level"/>
<name>A0A2P1IQ76_HELBE</name>
<dbReference type="AlphaFoldDB" id="A0A2P1IQ76"/>
<accession>A0A2P1IQ76</accession>
<feature type="chain" id="PRO_5015193192" evidence="1">
    <location>
        <begin position="16"/>
        <end position="430"/>
    </location>
</feature>
<keyword evidence="1" id="KW-0732">Signal</keyword>
<organism evidence="2">
    <name type="scientific">Heligmosomoides polygyrus bakeri</name>
    <name type="common">Parasitic nematode worm</name>
    <name type="synonym">Heligmosomoides bakeri</name>
    <dbReference type="NCBI Taxonomy" id="375939"/>
    <lineage>
        <taxon>Eukaryota</taxon>
        <taxon>Metazoa</taxon>
        <taxon>Ecdysozoa</taxon>
        <taxon>Nematoda</taxon>
        <taxon>Chromadorea</taxon>
        <taxon>Rhabditida</taxon>
        <taxon>Rhabditina</taxon>
        <taxon>Rhabditomorpha</taxon>
        <taxon>Strongyloidea</taxon>
        <taxon>Heligmosomidae</taxon>
        <taxon>Heligmosomoides</taxon>
    </lineage>
</organism>
<sequence length="430" mass="48175">MLLTVVIGLLEVAATDDSGCMPFSDEAATYKYVAKGPKNIEIPAQIDNSGMYPDYTHVKRFCKGLHGEDTTGWFVGICLASQWYYYEGVQECDDRRCSPLPTNDTVSFEYLKATVNPGIIFNITVHPDASGKYPELTYIKRICKNFPTDSNVQGHIIGMCYNAEWQFSSTPTCPASGCPPLPDDGIVFYEYYGYAGDRHTVGPVVTKDSSGNYPSPTHARRRCRALSQKADTGEFVAICYKSCTTGESHWQYYKYIKNCPDPRCKPLKADESVRYEYFTMANETGKKEGTPAQVDKGGKYSQHTCVRKFCDKSPYTCSVKGPIFGECLDGQWNFTALDECLNARGCDGGDLFNKLGFEIVMVREGEGSDSYKDDYVRFYTTGSKVNAECKGKTVRLECSNGEWHDSETRTVHRCTSEGIRHYEGYSLILE</sequence>
<evidence type="ECO:0000256" key="1">
    <source>
        <dbReference type="SAM" id="SignalP"/>
    </source>
</evidence>
<reference evidence="2" key="1">
    <citation type="journal article" date="2018" name="Int. J. Parasitol.">
        <title>TGF-beta mimic proteins form an extended gene family in the murine parasite Heligmosomoides polygyrus.</title>
        <authorList>
            <person name="Smyth D.J."/>
            <person name="Harcus Y."/>
            <person name="White M.P.J."/>
            <person name="Gregory W.F."/>
            <person name="Nahler J."/>
            <person name="Stephens I."/>
            <person name="Toke-Bjolgerud E."/>
            <person name="Hewitson J.P."/>
            <person name="Ivens A."/>
            <person name="McSorley H.J."/>
            <person name="Maizels R.M."/>
        </authorList>
    </citation>
    <scope>NUCLEOTIDE SEQUENCE</scope>
</reference>
<evidence type="ECO:0000313" key="2">
    <source>
        <dbReference type="EMBL" id="AVN88293.1"/>
    </source>
</evidence>